<protein>
    <submittedName>
        <fullName evidence="2">Uncharacterized protein</fullName>
    </submittedName>
</protein>
<evidence type="ECO:0000313" key="3">
    <source>
        <dbReference type="Proteomes" id="UP000034600"/>
    </source>
</evidence>
<gene>
    <name evidence="2" type="ORF">UY32_C0014G0010</name>
</gene>
<evidence type="ECO:0000313" key="2">
    <source>
        <dbReference type="EMBL" id="KKU98777.1"/>
    </source>
</evidence>
<name>A0A0G1UX87_9BACT</name>
<comment type="caution">
    <text evidence="2">The sequence shown here is derived from an EMBL/GenBank/DDBJ whole genome shotgun (WGS) entry which is preliminary data.</text>
</comment>
<dbReference type="EMBL" id="LCPO01000014">
    <property type="protein sequence ID" value="KKU98777.1"/>
    <property type="molecule type" value="Genomic_DNA"/>
</dbReference>
<dbReference type="Proteomes" id="UP000034600">
    <property type="component" value="Unassembled WGS sequence"/>
</dbReference>
<feature type="transmembrane region" description="Helical" evidence="1">
    <location>
        <begin position="12"/>
        <end position="34"/>
    </location>
</feature>
<keyword evidence="1" id="KW-1133">Transmembrane helix</keyword>
<keyword evidence="1" id="KW-0812">Transmembrane</keyword>
<evidence type="ECO:0000256" key="1">
    <source>
        <dbReference type="SAM" id="Phobius"/>
    </source>
</evidence>
<proteinExistence type="predicted"/>
<reference evidence="2 3" key="1">
    <citation type="journal article" date="2015" name="Nature">
        <title>rRNA introns, odd ribosomes, and small enigmatic genomes across a large radiation of phyla.</title>
        <authorList>
            <person name="Brown C.T."/>
            <person name="Hug L.A."/>
            <person name="Thomas B.C."/>
            <person name="Sharon I."/>
            <person name="Castelle C.J."/>
            <person name="Singh A."/>
            <person name="Wilkins M.J."/>
            <person name="Williams K.H."/>
            <person name="Banfield J.F."/>
        </authorList>
    </citation>
    <scope>NUCLEOTIDE SEQUENCE [LARGE SCALE GENOMIC DNA]</scope>
</reference>
<dbReference type="AlphaFoldDB" id="A0A0G1UX87"/>
<accession>A0A0G1UX87</accession>
<organism evidence="2 3">
    <name type="scientific">Candidatus Jorgensenbacteria bacterium GW2011_GWC1_48_8</name>
    <dbReference type="NCBI Taxonomy" id="1618666"/>
    <lineage>
        <taxon>Bacteria</taxon>
        <taxon>Candidatus Joergenseniibacteriota</taxon>
    </lineage>
</organism>
<sequence length="171" mass="18421">MGKISKNRKGNLLIESIIALSVATIGILGVLGLLSRSLGINKDVSQKFAATYLAAEGVEVVKSLIDKNFADSDAWNEGIGDCGFPTCDYEVVFNDAALSGFSDHFLNFDSTNGTYSYGDGVPTPFKRKIVITAIDLNGGGDDELKVNSSVTWAVRGGTETVDLEDHFFDWR</sequence>
<keyword evidence="1" id="KW-0472">Membrane</keyword>